<evidence type="ECO:0000256" key="10">
    <source>
        <dbReference type="SAM" id="Phobius"/>
    </source>
</evidence>
<evidence type="ECO:0000256" key="7">
    <source>
        <dbReference type="ARBA" id="ARBA00022840"/>
    </source>
</evidence>
<dbReference type="InterPro" id="IPR003661">
    <property type="entry name" value="HisK_dim/P_dom"/>
</dbReference>
<keyword evidence="5" id="KW-0547">Nucleotide-binding</keyword>
<reference evidence="14 15" key="1">
    <citation type="submission" date="2018-12" db="EMBL/GenBank/DDBJ databases">
        <title>First genome draft of Desulfovibrio legallis sp. nov.</title>
        <authorList>
            <person name="Ben Dhia O."/>
            <person name="Najjari A."/>
            <person name="Ferjani R."/>
            <person name="Fhoula I."/>
            <person name="Fardeau M.-L."/>
            <person name="Boudabbous A."/>
            <person name="Ouzari H.I."/>
        </authorList>
    </citation>
    <scope>NUCLEOTIDE SEQUENCE [LARGE SCALE GENOMIC DNA]</scope>
    <source>
        <strain evidence="14 15">H1T</strain>
    </source>
</reference>
<comment type="catalytic activity">
    <reaction evidence="1">
        <text>ATP + protein L-histidine = ADP + protein N-phospho-L-histidine.</text>
        <dbReference type="EC" id="2.7.13.3"/>
    </reaction>
</comment>
<evidence type="ECO:0000256" key="5">
    <source>
        <dbReference type="ARBA" id="ARBA00022741"/>
    </source>
</evidence>
<dbReference type="AlphaFoldDB" id="A0A6H3FB15"/>
<dbReference type="Gene3D" id="1.10.287.130">
    <property type="match status" value="1"/>
</dbReference>
<proteinExistence type="predicted"/>
<evidence type="ECO:0000259" key="13">
    <source>
        <dbReference type="PROSITE" id="PS50113"/>
    </source>
</evidence>
<feature type="transmembrane region" description="Helical" evidence="10">
    <location>
        <begin position="247"/>
        <end position="267"/>
    </location>
</feature>
<accession>A0A6H3FB15</accession>
<dbReference type="InterPro" id="IPR005467">
    <property type="entry name" value="His_kinase_dom"/>
</dbReference>
<dbReference type="InterPro" id="IPR035965">
    <property type="entry name" value="PAS-like_dom_sf"/>
</dbReference>
<dbReference type="Gene3D" id="3.30.450.20">
    <property type="entry name" value="PAS domain"/>
    <property type="match status" value="1"/>
</dbReference>
<evidence type="ECO:0000256" key="4">
    <source>
        <dbReference type="ARBA" id="ARBA00022679"/>
    </source>
</evidence>
<dbReference type="InterPro" id="IPR036097">
    <property type="entry name" value="HisK_dim/P_sf"/>
</dbReference>
<keyword evidence="3" id="KW-0597">Phosphoprotein</keyword>
<dbReference type="SMART" id="SM00387">
    <property type="entry name" value="HATPase_c"/>
    <property type="match status" value="1"/>
</dbReference>
<feature type="domain" description="PAS" evidence="12">
    <location>
        <begin position="280"/>
        <end position="324"/>
    </location>
</feature>
<dbReference type="SUPFAM" id="SSF55785">
    <property type="entry name" value="PYP-like sensor domain (PAS domain)"/>
    <property type="match status" value="1"/>
</dbReference>
<dbReference type="PRINTS" id="PR00344">
    <property type="entry name" value="BCTRLSENSOR"/>
</dbReference>
<dbReference type="SUPFAM" id="SSF47384">
    <property type="entry name" value="Homodimeric domain of signal transducing histidine kinase"/>
    <property type="match status" value="1"/>
</dbReference>
<dbReference type="InterPro" id="IPR013656">
    <property type="entry name" value="PAS_4"/>
</dbReference>
<feature type="domain" description="PAC" evidence="13">
    <location>
        <begin position="349"/>
        <end position="401"/>
    </location>
</feature>
<dbReference type="PROSITE" id="PS50113">
    <property type="entry name" value="PAC"/>
    <property type="match status" value="1"/>
</dbReference>
<protein>
    <recommendedName>
        <fullName evidence="2">histidine kinase</fullName>
        <ecNumber evidence="2">2.7.13.3</ecNumber>
    </recommendedName>
</protein>
<dbReference type="InterPro" id="IPR036890">
    <property type="entry name" value="HATPase_C_sf"/>
</dbReference>
<keyword evidence="8" id="KW-0902">Two-component regulatory system</keyword>
<gene>
    <name evidence="14" type="ORF">EB812_05710</name>
</gene>
<comment type="caution">
    <text evidence="14">The sequence shown here is derived from an EMBL/GenBank/DDBJ whole genome shotgun (WGS) entry which is preliminary data.</text>
</comment>
<dbReference type="Pfam" id="PF02518">
    <property type="entry name" value="HATPase_c"/>
    <property type="match status" value="1"/>
</dbReference>
<evidence type="ECO:0000256" key="8">
    <source>
        <dbReference type="ARBA" id="ARBA00023012"/>
    </source>
</evidence>
<dbReference type="PANTHER" id="PTHR43065">
    <property type="entry name" value="SENSOR HISTIDINE KINASE"/>
    <property type="match status" value="1"/>
</dbReference>
<dbReference type="CDD" id="cd00130">
    <property type="entry name" value="PAS"/>
    <property type="match status" value="1"/>
</dbReference>
<keyword evidence="10" id="KW-0812">Transmembrane</keyword>
<feature type="domain" description="Histidine kinase" evidence="11">
    <location>
        <begin position="414"/>
        <end position="626"/>
    </location>
</feature>
<evidence type="ECO:0000259" key="11">
    <source>
        <dbReference type="PROSITE" id="PS50109"/>
    </source>
</evidence>
<dbReference type="InterPro" id="IPR003594">
    <property type="entry name" value="HATPase_dom"/>
</dbReference>
<feature type="region of interest" description="Disordered" evidence="9">
    <location>
        <begin position="627"/>
        <end position="659"/>
    </location>
</feature>
<dbReference type="GO" id="GO:0000155">
    <property type="term" value="F:phosphorelay sensor kinase activity"/>
    <property type="evidence" value="ECO:0007669"/>
    <property type="project" value="InterPro"/>
</dbReference>
<dbReference type="InterPro" id="IPR004358">
    <property type="entry name" value="Sig_transdc_His_kin-like_C"/>
</dbReference>
<dbReference type="EMBL" id="SIXC01000006">
    <property type="protein sequence ID" value="TBH79791.1"/>
    <property type="molecule type" value="Genomic_DNA"/>
</dbReference>
<dbReference type="PANTHER" id="PTHR43065:SF10">
    <property type="entry name" value="PEROXIDE STRESS-ACTIVATED HISTIDINE KINASE MAK3"/>
    <property type="match status" value="1"/>
</dbReference>
<evidence type="ECO:0000256" key="2">
    <source>
        <dbReference type="ARBA" id="ARBA00012438"/>
    </source>
</evidence>
<dbReference type="GO" id="GO:0005524">
    <property type="term" value="F:ATP binding"/>
    <property type="evidence" value="ECO:0007669"/>
    <property type="project" value="UniProtKB-KW"/>
</dbReference>
<evidence type="ECO:0000256" key="3">
    <source>
        <dbReference type="ARBA" id="ARBA00022553"/>
    </source>
</evidence>
<dbReference type="CDD" id="cd00082">
    <property type="entry name" value="HisKA"/>
    <property type="match status" value="1"/>
</dbReference>
<dbReference type="Pfam" id="PF08448">
    <property type="entry name" value="PAS_4"/>
    <property type="match status" value="1"/>
</dbReference>
<evidence type="ECO:0000259" key="12">
    <source>
        <dbReference type="PROSITE" id="PS50112"/>
    </source>
</evidence>
<name>A0A6H3FB15_9BACT</name>
<keyword evidence="15" id="KW-1185">Reference proteome</keyword>
<dbReference type="PROSITE" id="PS50112">
    <property type="entry name" value="PAS"/>
    <property type="match status" value="1"/>
</dbReference>
<evidence type="ECO:0000313" key="15">
    <source>
        <dbReference type="Proteomes" id="UP000292919"/>
    </source>
</evidence>
<evidence type="ECO:0000256" key="1">
    <source>
        <dbReference type="ARBA" id="ARBA00000085"/>
    </source>
</evidence>
<keyword evidence="7" id="KW-0067">ATP-binding</keyword>
<dbReference type="Pfam" id="PF00512">
    <property type="entry name" value="HisKA"/>
    <property type="match status" value="1"/>
</dbReference>
<dbReference type="RefSeq" id="WP_130957922.1">
    <property type="nucleotide sequence ID" value="NZ_JBHSHA010000008.1"/>
</dbReference>
<keyword evidence="6" id="KW-0418">Kinase</keyword>
<evidence type="ECO:0000313" key="14">
    <source>
        <dbReference type="EMBL" id="TBH79791.1"/>
    </source>
</evidence>
<evidence type="ECO:0000256" key="9">
    <source>
        <dbReference type="SAM" id="MobiDB-lite"/>
    </source>
</evidence>
<keyword evidence="10" id="KW-0472">Membrane</keyword>
<dbReference type="EC" id="2.7.13.3" evidence="2"/>
<keyword evidence="10" id="KW-1133">Transmembrane helix</keyword>
<organism evidence="14 15">
    <name type="scientific">Desulfovibrio legallii</name>
    <dbReference type="NCBI Taxonomy" id="571438"/>
    <lineage>
        <taxon>Bacteria</taxon>
        <taxon>Pseudomonadati</taxon>
        <taxon>Thermodesulfobacteriota</taxon>
        <taxon>Desulfovibrionia</taxon>
        <taxon>Desulfovibrionales</taxon>
        <taxon>Desulfovibrionaceae</taxon>
        <taxon>Desulfovibrio</taxon>
    </lineage>
</organism>
<dbReference type="Proteomes" id="UP000292919">
    <property type="component" value="Unassembled WGS sequence"/>
</dbReference>
<evidence type="ECO:0000256" key="6">
    <source>
        <dbReference type="ARBA" id="ARBA00022777"/>
    </source>
</evidence>
<dbReference type="PROSITE" id="PS50109">
    <property type="entry name" value="HIS_KIN"/>
    <property type="match status" value="1"/>
</dbReference>
<dbReference type="Gene3D" id="3.30.565.10">
    <property type="entry name" value="Histidine kinase-like ATPase, C-terminal domain"/>
    <property type="match status" value="1"/>
</dbReference>
<dbReference type="SMART" id="SM00388">
    <property type="entry name" value="HisKA"/>
    <property type="match status" value="1"/>
</dbReference>
<sequence length="659" mass="70648">MRAMLSSPRFLRLRGLSPWMLLGMALILGAAVTVLSVRSSQRERAAMIHNMVDRAEALIWALEAGGRSGFCRPADNFRSLEPLLMETAKQPGIVFMAVAGNGGLMLVHNDAATLTPEQAAGVLPPPEEVGDRPAWRVRQWGDRKIFEVYRLFAPLQPEHATHPGNGMGRGMGHMRGRSMGPGLGLEPGRNPDAQNAPAIPQERGVWPPPPPGSILLPQVRRTLGLAMVGLDMRPFEATLAADRRNTLVSAALVAALALAAVVSLFWAHNYRRSRRLLRDQRAMAAEVVANLPLGLITSDPAGGVALINATALDMLGLVRDQAVGAPLRGLPGLDWNALAHELTKKGKIPDREARLHLPGRDPTAVSLSAAAVRNETGVFLGHVFAVRDITEVKRLRAEAQRHDRLAALGNLAAGVAHEIRNPLSTIKGVAVYLARRLTPGGREEEAARRMVDEVDRLDRVVSELLQFARPAAMPRSDGDVRAVIRHALRLAEADLQAKSIRVTEDLPPDFPNVPIHAERLTQALLNLFLNAAQAMSSGGTLRVCLTPLPGNALYRITVTDTGPGIAEAALSSIFTPYFTTRPSGTGLGLSIALQIVEGLGGRLHAANVGGTPGQGAEFTLILPLRPNTDANDANMEDADANRSATPVATPHEPPEKEQS</sequence>
<dbReference type="InterPro" id="IPR000014">
    <property type="entry name" value="PAS"/>
</dbReference>
<keyword evidence="4" id="KW-0808">Transferase</keyword>
<dbReference type="InterPro" id="IPR000700">
    <property type="entry name" value="PAS-assoc_C"/>
</dbReference>
<dbReference type="SUPFAM" id="SSF55874">
    <property type="entry name" value="ATPase domain of HSP90 chaperone/DNA topoisomerase II/histidine kinase"/>
    <property type="match status" value="1"/>
</dbReference>